<dbReference type="PROSITE" id="PS00178">
    <property type="entry name" value="AA_TRNA_LIGASE_I"/>
    <property type="match status" value="1"/>
</dbReference>
<evidence type="ECO:0000256" key="7">
    <source>
        <dbReference type="ARBA" id="ARBA00023146"/>
    </source>
</evidence>
<keyword evidence="4 9" id="KW-0547">Nucleotide-binding</keyword>
<feature type="domain" description="Methionyl/Valyl/Leucyl/Isoleucyl-tRNA synthetase anticodon-binding" evidence="11">
    <location>
        <begin position="696"/>
        <end position="844"/>
    </location>
</feature>
<dbReference type="PANTHER" id="PTHR11946">
    <property type="entry name" value="VALYL-TRNA SYNTHETASES"/>
    <property type="match status" value="1"/>
</dbReference>
<dbReference type="Gene3D" id="3.90.740.10">
    <property type="entry name" value="Valyl/Leucyl/Isoleucyl-tRNA synthetase, editing domain"/>
    <property type="match status" value="1"/>
</dbReference>
<gene>
    <name evidence="12" type="ORF">XYLVIOL_LOCUS507</name>
</gene>
<dbReference type="InterPro" id="IPR001412">
    <property type="entry name" value="aa-tRNA-synth_I_CS"/>
</dbReference>
<dbReference type="Proteomes" id="UP001642520">
    <property type="component" value="Unassembled WGS sequence"/>
</dbReference>
<dbReference type="PRINTS" id="PR00986">
    <property type="entry name" value="TRNASYNTHVAL"/>
</dbReference>
<dbReference type="CDD" id="cd00817">
    <property type="entry name" value="ValRS_core"/>
    <property type="match status" value="1"/>
</dbReference>
<evidence type="ECO:0000256" key="1">
    <source>
        <dbReference type="ARBA" id="ARBA00005594"/>
    </source>
</evidence>
<reference evidence="12 13" key="1">
    <citation type="submission" date="2024-08" db="EMBL/GenBank/DDBJ databases">
        <authorList>
            <person name="Will J Nash"/>
            <person name="Angela Man"/>
            <person name="Seanna McTaggart"/>
            <person name="Kendall Baker"/>
            <person name="Tom Barker"/>
            <person name="Leah Catchpole"/>
            <person name="Alex Durrant"/>
            <person name="Karim Gharbi"/>
            <person name="Naomi Irish"/>
            <person name="Gemy Kaithakottil"/>
            <person name="Debby Ku"/>
            <person name="Aaliyah Providence"/>
            <person name="Felix Shaw"/>
            <person name="David Swarbreck"/>
            <person name="Chris Watkins"/>
            <person name="Ann M. McCartney"/>
            <person name="Giulio Formenti"/>
            <person name="Alice Mouton"/>
            <person name="Noel Vella"/>
            <person name="Bjorn M von Reumont"/>
            <person name="Adriana Vella"/>
            <person name="Wilfried Haerty"/>
        </authorList>
    </citation>
    <scope>NUCLEOTIDE SEQUENCE [LARGE SCALE GENOMIC DNA]</scope>
</reference>
<dbReference type="EMBL" id="CAXAJV020001281">
    <property type="protein sequence ID" value="CAL7933537.1"/>
    <property type="molecule type" value="Genomic_DNA"/>
</dbReference>
<accession>A0ABP1MXU4</accession>
<sequence>MKNLLFNISLHFKSHSKPYCCNKFSTQLLSDFPKTFNHKEVEGNWYQIWEKNNYFAVKNNGKTPLKMLLPPPNITGTLHLGHALTVTIQDILARWYRMKGHSVIWIPGFDHAGIATQMIIEKHLFKARGISKSDIGHEEFLSFIWEWKDKKQHAIKSQLKALGASLDWSREYFTMSKDYSNAVTEAFIMLNSQNLLYRKKDLVNWSPTLCSTISDIEVERLYITKKTQLQVPGYEKPIKFGEIAHIAYPVKDSKHEIVVATTRPESLFGDVAIAVHPDDERYAHYIGQQVWHPLRKTYIPVVSDPLVDREFGTGAVKVTPAHNPLDYKIALNHQLDIIEVIDENGNITDAGNQFKGLQRFIAREKVLHELSNENILRGISDHAMFIPLCSRSHDVVEYLLKEQWFIKCKDMAQKAIQAVKEGHIKIIPSIREQVWYDYLDNIRDWCISRQIQWGHSIPAYYVTVENKTEWIIARSEEHAKMMVRNKYGSDVKLYKDQDVLDTWFSSAILPFAVMGWPEKTEDFKMYYPLTLMETGSDILFFWVARMVMLGLELTNRLPFNEVLLHGILCDAYGKKMSKTLGNIVSPENIINGITLNDLAAEMKENYDAGILNETNLKRMLNANNKMFPNGIPECGADALRMTLCSHNIKNQHINFDIMECQANKHFLNKFWQASKYMLLMTGEKMYQEPANVTIIDKWILSRLSLMISTVNHALTERDFHKAIASMKQFLYYEFCDFYLEATKWGFKSGNPDTHISHAYSLRKCLEVFLRASAPVIPYFSDDLYKRLSNILPEFLSVPSLMEAPYPLPEQFNEWRDISLDERINEIIKIVLEIRSIIANTSKKLNPEVHIITSNSEDFIFYNDVINLVKAGIKIFNIFVFSENDYAGNKSSVSYPYSSNCTLAIIVENPTILKQLEKKILDKRIAQKSQN</sequence>
<dbReference type="SUPFAM" id="SSF52374">
    <property type="entry name" value="Nucleotidylyl transferase"/>
    <property type="match status" value="1"/>
</dbReference>
<organism evidence="12 13">
    <name type="scientific">Xylocopa violacea</name>
    <name type="common">Violet carpenter bee</name>
    <name type="synonym">Apis violacea</name>
    <dbReference type="NCBI Taxonomy" id="135666"/>
    <lineage>
        <taxon>Eukaryota</taxon>
        <taxon>Metazoa</taxon>
        <taxon>Ecdysozoa</taxon>
        <taxon>Arthropoda</taxon>
        <taxon>Hexapoda</taxon>
        <taxon>Insecta</taxon>
        <taxon>Pterygota</taxon>
        <taxon>Neoptera</taxon>
        <taxon>Endopterygota</taxon>
        <taxon>Hymenoptera</taxon>
        <taxon>Apocrita</taxon>
        <taxon>Aculeata</taxon>
        <taxon>Apoidea</taxon>
        <taxon>Anthophila</taxon>
        <taxon>Apidae</taxon>
        <taxon>Xylocopa</taxon>
        <taxon>Xylocopa</taxon>
    </lineage>
</organism>
<evidence type="ECO:0000256" key="5">
    <source>
        <dbReference type="ARBA" id="ARBA00022840"/>
    </source>
</evidence>
<keyword evidence="3 9" id="KW-0436">Ligase</keyword>
<dbReference type="InterPro" id="IPR033705">
    <property type="entry name" value="Anticodon_Ia_Val"/>
</dbReference>
<dbReference type="InterPro" id="IPR002300">
    <property type="entry name" value="aa-tRNA-synth_Ia"/>
</dbReference>
<dbReference type="Gene3D" id="3.40.50.620">
    <property type="entry name" value="HUPs"/>
    <property type="match status" value="2"/>
</dbReference>
<dbReference type="InterPro" id="IPR009008">
    <property type="entry name" value="Val/Leu/Ile-tRNA-synth_edit"/>
</dbReference>
<evidence type="ECO:0000256" key="9">
    <source>
        <dbReference type="RuleBase" id="RU363035"/>
    </source>
</evidence>
<keyword evidence="6 9" id="KW-0648">Protein biosynthesis</keyword>
<dbReference type="NCBIfam" id="NF004349">
    <property type="entry name" value="PRK05729.1"/>
    <property type="match status" value="1"/>
</dbReference>
<evidence type="ECO:0000256" key="8">
    <source>
        <dbReference type="ARBA" id="ARBA00029936"/>
    </source>
</evidence>
<feature type="domain" description="Aminoacyl-tRNA synthetase class Ia" evidence="10">
    <location>
        <begin position="45"/>
        <end position="648"/>
    </location>
</feature>
<keyword evidence="13" id="KW-1185">Reference proteome</keyword>
<dbReference type="SUPFAM" id="SSF50677">
    <property type="entry name" value="ValRS/IleRS/LeuRS editing domain"/>
    <property type="match status" value="1"/>
</dbReference>
<dbReference type="Pfam" id="PF08264">
    <property type="entry name" value="Anticodon_1"/>
    <property type="match status" value="1"/>
</dbReference>
<evidence type="ECO:0000313" key="13">
    <source>
        <dbReference type="Proteomes" id="UP001642520"/>
    </source>
</evidence>
<dbReference type="EC" id="6.1.1.9" evidence="2"/>
<evidence type="ECO:0000256" key="6">
    <source>
        <dbReference type="ARBA" id="ARBA00022917"/>
    </source>
</evidence>
<dbReference type="SUPFAM" id="SSF47323">
    <property type="entry name" value="Anticodon-binding domain of a subclass of class I aminoacyl-tRNA synthetases"/>
    <property type="match status" value="1"/>
</dbReference>
<proteinExistence type="inferred from homology"/>
<comment type="similarity">
    <text evidence="1 9">Belongs to the class-I aminoacyl-tRNA synthetase family.</text>
</comment>
<evidence type="ECO:0000256" key="2">
    <source>
        <dbReference type="ARBA" id="ARBA00013169"/>
    </source>
</evidence>
<dbReference type="Gene3D" id="1.10.730.10">
    <property type="entry name" value="Isoleucyl-tRNA Synthetase, Domain 1"/>
    <property type="match status" value="1"/>
</dbReference>
<evidence type="ECO:0000256" key="4">
    <source>
        <dbReference type="ARBA" id="ARBA00022741"/>
    </source>
</evidence>
<dbReference type="PANTHER" id="PTHR11946:SF109">
    <property type="entry name" value="VALINE--TRNA LIGASE"/>
    <property type="match status" value="1"/>
</dbReference>
<comment type="caution">
    <text evidence="12">The sequence shown here is derived from an EMBL/GenBank/DDBJ whole genome shotgun (WGS) entry which is preliminary data.</text>
</comment>
<dbReference type="InterPro" id="IPR009080">
    <property type="entry name" value="tRNAsynth_Ia_anticodon-bd"/>
</dbReference>
<dbReference type="InterPro" id="IPR002303">
    <property type="entry name" value="Valyl-tRNA_ligase"/>
</dbReference>
<dbReference type="InterPro" id="IPR013155">
    <property type="entry name" value="M/V/L/I-tRNA-synth_anticd-bd"/>
</dbReference>
<keyword evidence="5 9" id="KW-0067">ATP-binding</keyword>
<dbReference type="CDD" id="cd07962">
    <property type="entry name" value="Anticodon_Ia_Val"/>
    <property type="match status" value="1"/>
</dbReference>
<keyword evidence="7 9" id="KW-0030">Aminoacyl-tRNA synthetase</keyword>
<protein>
    <recommendedName>
        <fullName evidence="2">valine--tRNA ligase</fullName>
        <ecNumber evidence="2">6.1.1.9</ecNumber>
    </recommendedName>
    <alternativeName>
        <fullName evidence="8">Valyl-tRNA synthetase</fullName>
    </alternativeName>
</protein>
<evidence type="ECO:0000256" key="3">
    <source>
        <dbReference type="ARBA" id="ARBA00022598"/>
    </source>
</evidence>
<dbReference type="NCBIfam" id="TIGR00422">
    <property type="entry name" value="valS"/>
    <property type="match status" value="1"/>
</dbReference>
<name>A0ABP1MXU4_XYLVO</name>
<dbReference type="InterPro" id="IPR014729">
    <property type="entry name" value="Rossmann-like_a/b/a_fold"/>
</dbReference>
<evidence type="ECO:0000259" key="11">
    <source>
        <dbReference type="Pfam" id="PF08264"/>
    </source>
</evidence>
<evidence type="ECO:0000259" key="10">
    <source>
        <dbReference type="Pfam" id="PF00133"/>
    </source>
</evidence>
<evidence type="ECO:0000313" key="12">
    <source>
        <dbReference type="EMBL" id="CAL7933537.1"/>
    </source>
</evidence>
<dbReference type="Pfam" id="PF00133">
    <property type="entry name" value="tRNA-synt_1"/>
    <property type="match status" value="1"/>
</dbReference>